<evidence type="ECO:0000313" key="5">
    <source>
        <dbReference type="EMBL" id="GAA0615383.1"/>
    </source>
</evidence>
<dbReference type="InterPro" id="IPR032675">
    <property type="entry name" value="LRR_dom_sf"/>
</dbReference>
<protein>
    <submittedName>
        <fullName evidence="5">NACHT domain-containing protein</fullName>
    </submittedName>
</protein>
<gene>
    <name evidence="5" type="ORF">GCM10010394_51690</name>
</gene>
<dbReference type="SUPFAM" id="SSF52540">
    <property type="entry name" value="P-loop containing nucleoside triphosphate hydrolases"/>
    <property type="match status" value="1"/>
</dbReference>
<dbReference type="Gene3D" id="3.80.10.10">
    <property type="entry name" value="Ribonuclease Inhibitor"/>
    <property type="match status" value="1"/>
</dbReference>
<proteinExistence type="predicted"/>
<accession>A0ABN1GNU7</accession>
<keyword evidence="2" id="KW-0067">ATP-binding</keyword>
<name>A0ABN1GNU7_9ACTN</name>
<sequence>MRLVTGRPGMEGPKSVPFGTKVPCAGLRWRVVEPGLLTAKVASAAVAPLIRRLFTPEPAGAGLVDRPVRISSYVSLRGEKRTLGQADLRALTAKLVRAAMRSGEPPVPADEERAVADALARTLYALGELTLSDAEAVALGHQELARELRRAGDHPERHLSADATCLYERLLDTTCLHVLHFFTQRSAFVPATLVEQSRRQSELIARVDELIARTPRADAGDVDFEARYLAHLTAKHGKLTIYGIDLTNSPRKWPLDTAYMRLEVAGQATRPWRTQEERTPARGALSAGEDFAPRPADRVLADHERVLLRGEAGSGKTTLVQWLALSAARDDLDHATAYLYDRIPYVLPLRTLTRHGARLPAPRDFLAAVGSPLAGEQPPGWEARVLADGRALLLVDGIDEIPDSERAATRAWLGDLVEAYPGNRWLVTSRPSAVVEDWLAEEGFTELALCPMSPTDVAAFVRRWHEAARTGADDDELPAYESQLLQAVRAKPDLGRLATNPLMCGLICALHRDRRGFLPYGRKDLYDAALSMLLIRRDRERDMRVPERRQEPQIQLLQQLAYWLIRNGRTEMDRSRAETVIADLLPSVPELAELGDARAVFEHFLHRSGLLREPAPGTVDFIHRTFQDYLGARAAVEAGDLGLLVAHSPDDQWEDVIRMAVAHARPRERVELFGELLAYGDEHPDAAVRTRVHLLAATCLEHAAELAAGVRAEVERRTAALIPPRDLVAARALASAGPMILDLLPGPEGLDKHTADLVVTAASHVDSERAIPFLARFGGHPARRVRAQLVWSWGRFDTRQYADEVVAGIDPEDILFTVTSEEQLRALRALGTRPGLEARGDLDPEALGAYAAEASLRRVRLSENPVLTDLSFLAGPHPLTELSVTDCDRLTDLSGLRDKPLAGLSLTRIGNADLSPLRSLHRLVSLSLSGDRLSWSPASLPATAPLDSLDVVGVAATGLHGLATNAPGLTSLYLGPWSSPEGPEEWAELARIGGLRTLHVTGASLAGAPPGLALPSVFQLFLTDQVPPEAFAAFAALFPRLHVLNLWANQQEYDLTRLDAPPTLLQIRSRLPLTGRARVPDGVEVVAEGAVEL</sequence>
<dbReference type="InterPro" id="IPR007111">
    <property type="entry name" value="NACHT_NTPase"/>
</dbReference>
<evidence type="ECO:0000256" key="1">
    <source>
        <dbReference type="ARBA" id="ARBA00022741"/>
    </source>
</evidence>
<organism evidence="5 6">
    <name type="scientific">Streptomyces crystallinus</name>
    <dbReference type="NCBI Taxonomy" id="68191"/>
    <lineage>
        <taxon>Bacteria</taxon>
        <taxon>Bacillati</taxon>
        <taxon>Actinomycetota</taxon>
        <taxon>Actinomycetes</taxon>
        <taxon>Kitasatosporales</taxon>
        <taxon>Streptomycetaceae</taxon>
        <taxon>Streptomyces</taxon>
    </lineage>
</organism>
<evidence type="ECO:0000313" key="6">
    <source>
        <dbReference type="Proteomes" id="UP001500668"/>
    </source>
</evidence>
<feature type="region of interest" description="Disordered" evidence="3">
    <location>
        <begin position="270"/>
        <end position="290"/>
    </location>
</feature>
<keyword evidence="1" id="KW-0547">Nucleotide-binding</keyword>
<dbReference type="PROSITE" id="PS50837">
    <property type="entry name" value="NACHT"/>
    <property type="match status" value="1"/>
</dbReference>
<evidence type="ECO:0000256" key="3">
    <source>
        <dbReference type="SAM" id="MobiDB-lite"/>
    </source>
</evidence>
<comment type="caution">
    <text evidence="5">The sequence shown here is derived from an EMBL/GenBank/DDBJ whole genome shotgun (WGS) entry which is preliminary data.</text>
</comment>
<evidence type="ECO:0000259" key="4">
    <source>
        <dbReference type="PROSITE" id="PS50837"/>
    </source>
</evidence>
<evidence type="ECO:0000256" key="2">
    <source>
        <dbReference type="ARBA" id="ARBA00022840"/>
    </source>
</evidence>
<keyword evidence="6" id="KW-1185">Reference proteome</keyword>
<dbReference type="SUPFAM" id="SSF52058">
    <property type="entry name" value="L domain-like"/>
    <property type="match status" value="1"/>
</dbReference>
<dbReference type="Pfam" id="PF22733">
    <property type="entry name" value="NNH1"/>
    <property type="match status" value="1"/>
</dbReference>
<dbReference type="Gene3D" id="3.40.50.300">
    <property type="entry name" value="P-loop containing nucleotide triphosphate hydrolases"/>
    <property type="match status" value="1"/>
</dbReference>
<dbReference type="InterPro" id="IPR054547">
    <property type="entry name" value="NNH1"/>
</dbReference>
<dbReference type="Pfam" id="PF05729">
    <property type="entry name" value="NACHT"/>
    <property type="match status" value="1"/>
</dbReference>
<dbReference type="PANTHER" id="PTHR46844">
    <property type="entry name" value="SLR5058 PROTEIN"/>
    <property type="match status" value="1"/>
</dbReference>
<dbReference type="InterPro" id="IPR027417">
    <property type="entry name" value="P-loop_NTPase"/>
</dbReference>
<reference evidence="5 6" key="1">
    <citation type="journal article" date="2019" name="Int. J. Syst. Evol. Microbiol.">
        <title>The Global Catalogue of Microorganisms (GCM) 10K type strain sequencing project: providing services to taxonomists for standard genome sequencing and annotation.</title>
        <authorList>
            <consortium name="The Broad Institute Genomics Platform"/>
            <consortium name="The Broad Institute Genome Sequencing Center for Infectious Disease"/>
            <person name="Wu L."/>
            <person name="Ma J."/>
        </authorList>
    </citation>
    <scope>NUCLEOTIDE SEQUENCE [LARGE SCALE GENOMIC DNA]</scope>
    <source>
        <strain evidence="5 6">JCM 5067</strain>
    </source>
</reference>
<feature type="domain" description="NACHT" evidence="4">
    <location>
        <begin position="304"/>
        <end position="637"/>
    </location>
</feature>
<dbReference type="PANTHER" id="PTHR46844:SF1">
    <property type="entry name" value="SLR5058 PROTEIN"/>
    <property type="match status" value="1"/>
</dbReference>
<dbReference type="EMBL" id="BAAACA010000037">
    <property type="protein sequence ID" value="GAA0615383.1"/>
    <property type="molecule type" value="Genomic_DNA"/>
</dbReference>
<dbReference type="Proteomes" id="UP001500668">
    <property type="component" value="Unassembled WGS sequence"/>
</dbReference>